<keyword evidence="2" id="KW-1185">Reference proteome</keyword>
<protein>
    <submittedName>
        <fullName evidence="1">DUF4199 domain-containing protein</fullName>
    </submittedName>
</protein>
<evidence type="ECO:0000313" key="2">
    <source>
        <dbReference type="Proteomes" id="UP000429232"/>
    </source>
</evidence>
<dbReference type="AlphaFoldDB" id="A0A6I4I1Z6"/>
<dbReference type="KEGG" id="mgik:GO620_014250"/>
<evidence type="ECO:0000313" key="1">
    <source>
        <dbReference type="EMBL" id="QQL49320.1"/>
    </source>
</evidence>
<gene>
    <name evidence="1" type="ORF">GO620_014250</name>
</gene>
<accession>A0A6I4I1Z6</accession>
<proteinExistence type="predicted"/>
<sequence>MKNAIIYGLIIGILSGGWLFAMHWAGYDTQADKTAPFEYFSILIPVIGLYFGVRSYRENETNGKFGFLQAFGQSFKILIVAGVVAIAMGIWYVSYIGGQKTNTQDFSGRIFAALLIGVLSALAASLLLMTKPEQVD</sequence>
<organism evidence="1 2">
    <name type="scientific">Mucilaginibacter ginkgonis</name>
    <dbReference type="NCBI Taxonomy" id="2682091"/>
    <lineage>
        <taxon>Bacteria</taxon>
        <taxon>Pseudomonadati</taxon>
        <taxon>Bacteroidota</taxon>
        <taxon>Sphingobacteriia</taxon>
        <taxon>Sphingobacteriales</taxon>
        <taxon>Sphingobacteriaceae</taxon>
        <taxon>Mucilaginibacter</taxon>
    </lineage>
</organism>
<dbReference type="RefSeq" id="WP_157524437.1">
    <property type="nucleotide sequence ID" value="NZ_CP066775.1"/>
</dbReference>
<dbReference type="Pfam" id="PF13858">
    <property type="entry name" value="DUF4199"/>
    <property type="match status" value="1"/>
</dbReference>
<name>A0A6I4I1Z6_9SPHI</name>
<dbReference type="EMBL" id="CP066775">
    <property type="protein sequence ID" value="QQL49320.1"/>
    <property type="molecule type" value="Genomic_DNA"/>
</dbReference>
<reference evidence="1 2" key="1">
    <citation type="submission" date="2020-12" db="EMBL/GenBank/DDBJ databases">
        <title>HMF7856_wgs.fasta genome submission.</title>
        <authorList>
            <person name="Kang H."/>
            <person name="Kim H."/>
            <person name="Joh K."/>
        </authorList>
    </citation>
    <scope>NUCLEOTIDE SEQUENCE [LARGE SCALE GENOMIC DNA]</scope>
    <source>
        <strain evidence="1 2">HMF7856</strain>
    </source>
</reference>
<dbReference type="InterPro" id="IPR025250">
    <property type="entry name" value="DUF4199"/>
</dbReference>
<dbReference type="Proteomes" id="UP000429232">
    <property type="component" value="Chromosome"/>
</dbReference>